<dbReference type="EMBL" id="JAHHHN010000005">
    <property type="protein sequence ID" value="MBW4561618.1"/>
    <property type="molecule type" value="Genomic_DNA"/>
</dbReference>
<sequence>MNQQYELIYPTIDLFIYDLKEGLGQDKEKITENCQQFWQRIYGNQLNSKRLEELRQAETDSSDDIVLLGNQKIKTFQPPLDGYYYPVQLGDTYGLQIDCTANYITGYKYSPQPITCLQQVQAEILSKINQQKGKIGQSWYIWGQLAIEHQDPKATAQACYEQLKLDSQQDWEADLRGQGEFFGVIVFELWRLPSESQQSDGYHLLICLFPYQLKTDFIREVNKTLSPELMQLFRYRNKAIWAYFQSRTIKSNLKIVAKLAQGIVNNLNAESQSAEVNISNLQKVLKKAPEILLKYTYNLAYLDDQRRTVNINIINYQKRWQKIQGLDSNSDWEFLQTFSEFAKDKFLVQIETDHAFYSPGLALMENYIKTIQGIIDLEQTKSDRTLNTTIAIAGIGLATSQIASAVILAEIPKNKNPLAYQTEVFAASLGIGLIFAALTYIVLRSFRR</sequence>
<name>A0A951UFY4_9NOST</name>
<gene>
    <name evidence="2" type="ORF">KME32_10775</name>
</gene>
<evidence type="ECO:0000313" key="2">
    <source>
        <dbReference type="EMBL" id="MBW4561618.1"/>
    </source>
</evidence>
<accession>A0A951UFY4</accession>
<reference evidence="2" key="2">
    <citation type="journal article" date="2022" name="Microbiol. Resour. Announc.">
        <title>Metagenome Sequencing to Explore Phylogenomics of Terrestrial Cyanobacteria.</title>
        <authorList>
            <person name="Ward R.D."/>
            <person name="Stajich J.E."/>
            <person name="Johansen J.R."/>
            <person name="Huntemann M."/>
            <person name="Clum A."/>
            <person name="Foster B."/>
            <person name="Foster B."/>
            <person name="Roux S."/>
            <person name="Palaniappan K."/>
            <person name="Varghese N."/>
            <person name="Mukherjee S."/>
            <person name="Reddy T.B.K."/>
            <person name="Daum C."/>
            <person name="Copeland A."/>
            <person name="Chen I.A."/>
            <person name="Ivanova N.N."/>
            <person name="Kyrpides N.C."/>
            <person name="Shapiro N."/>
            <person name="Eloe-Fadrosh E.A."/>
            <person name="Pietrasiak N."/>
        </authorList>
    </citation>
    <scope>NUCLEOTIDE SEQUENCE</scope>
    <source>
        <strain evidence="2">JT2-VF2</strain>
    </source>
</reference>
<organism evidence="2 3">
    <name type="scientific">Mojavia pulchra JT2-VF2</name>
    <dbReference type="NCBI Taxonomy" id="287848"/>
    <lineage>
        <taxon>Bacteria</taxon>
        <taxon>Bacillati</taxon>
        <taxon>Cyanobacteriota</taxon>
        <taxon>Cyanophyceae</taxon>
        <taxon>Nostocales</taxon>
        <taxon>Nostocaceae</taxon>
    </lineage>
</organism>
<protein>
    <submittedName>
        <fullName evidence="2">Uncharacterized protein</fullName>
    </submittedName>
</protein>
<feature type="transmembrane region" description="Helical" evidence="1">
    <location>
        <begin position="424"/>
        <end position="443"/>
    </location>
</feature>
<evidence type="ECO:0000256" key="1">
    <source>
        <dbReference type="SAM" id="Phobius"/>
    </source>
</evidence>
<dbReference type="Proteomes" id="UP000715781">
    <property type="component" value="Unassembled WGS sequence"/>
</dbReference>
<proteinExistence type="predicted"/>
<keyword evidence="1" id="KW-0812">Transmembrane</keyword>
<evidence type="ECO:0000313" key="3">
    <source>
        <dbReference type="Proteomes" id="UP000715781"/>
    </source>
</evidence>
<comment type="caution">
    <text evidence="2">The sequence shown here is derived from an EMBL/GenBank/DDBJ whole genome shotgun (WGS) entry which is preliminary data.</text>
</comment>
<reference evidence="2" key="1">
    <citation type="submission" date="2021-05" db="EMBL/GenBank/DDBJ databases">
        <authorList>
            <person name="Pietrasiak N."/>
            <person name="Ward R."/>
            <person name="Stajich J.E."/>
            <person name="Kurbessoian T."/>
        </authorList>
    </citation>
    <scope>NUCLEOTIDE SEQUENCE</scope>
    <source>
        <strain evidence="2">JT2-VF2</strain>
    </source>
</reference>
<keyword evidence="1" id="KW-1133">Transmembrane helix</keyword>
<dbReference type="AlphaFoldDB" id="A0A951UFY4"/>
<keyword evidence="1" id="KW-0472">Membrane</keyword>